<evidence type="ECO:0000313" key="2">
    <source>
        <dbReference type="EMBL" id="AAY54749.1"/>
    </source>
</evidence>
<protein>
    <submittedName>
        <fullName evidence="2">IP04512p</fullName>
    </submittedName>
</protein>
<reference evidence="2" key="1">
    <citation type="submission" date="2005-05" db="EMBL/GenBank/DDBJ databases">
        <authorList>
            <person name="Stapleton M."/>
            <person name="Carlson J."/>
            <person name="Chavez C."/>
            <person name="Frise E."/>
            <person name="George R."/>
            <person name="Pacleb J."/>
            <person name="Park S."/>
            <person name="Wan K."/>
            <person name="Yu C."/>
            <person name="Celniker S."/>
        </authorList>
    </citation>
    <scope>NUCLEOTIDE SEQUENCE</scope>
</reference>
<name>Q4V6H3_DROME</name>
<feature type="compositionally biased region" description="Acidic residues" evidence="1">
    <location>
        <begin position="44"/>
        <end position="83"/>
    </location>
</feature>
<dbReference type="ExpressionAtlas" id="Q4V6H3">
    <property type="expression patterns" value="baseline and differential"/>
</dbReference>
<evidence type="ECO:0000256" key="1">
    <source>
        <dbReference type="SAM" id="MobiDB-lite"/>
    </source>
</evidence>
<sequence>MFLLNIPWSGHTGRTAFHIVIFQELGVENLLKMSQSKVPHIVGDDDEYQEATAPESDEITCESSVESDQDDDCSNEDDMDLDGADWSPYVTYEAGTPRRPHSALEITEITEFPKIQRKTPPHPNW</sequence>
<organism evidence="2">
    <name type="scientific">Drosophila melanogaster</name>
    <name type="common">Fruit fly</name>
    <dbReference type="NCBI Taxonomy" id="7227"/>
    <lineage>
        <taxon>Eukaryota</taxon>
        <taxon>Metazoa</taxon>
        <taxon>Ecdysozoa</taxon>
        <taxon>Arthropoda</taxon>
        <taxon>Hexapoda</taxon>
        <taxon>Insecta</taxon>
        <taxon>Pterygota</taxon>
        <taxon>Neoptera</taxon>
        <taxon>Endopterygota</taxon>
        <taxon>Diptera</taxon>
        <taxon>Brachycera</taxon>
        <taxon>Muscomorpha</taxon>
        <taxon>Ephydroidea</taxon>
        <taxon>Drosophilidae</taxon>
        <taxon>Drosophila</taxon>
        <taxon>Sophophora</taxon>
    </lineage>
</organism>
<dbReference type="AlphaFoldDB" id="Q4V6H3"/>
<proteinExistence type="evidence at transcript level"/>
<dbReference type="OrthoDB" id="7871672at2759"/>
<dbReference type="EMBL" id="BT022333">
    <property type="protein sequence ID" value="AAY54749.1"/>
    <property type="molecule type" value="mRNA"/>
</dbReference>
<accession>Q4V6H3</accession>
<gene>
    <name evidence="2" type="primary">CG14932</name>
</gene>
<dbReference type="VEuPathDB" id="VectorBase:FBgn0032375"/>
<feature type="region of interest" description="Disordered" evidence="1">
    <location>
        <begin position="43"/>
        <end position="100"/>
    </location>
</feature>